<dbReference type="Proteomes" id="UP000291084">
    <property type="component" value="Chromosome 6"/>
</dbReference>
<organism evidence="1 2">
    <name type="scientific">Vigna angularis var. angularis</name>
    <dbReference type="NCBI Taxonomy" id="157739"/>
    <lineage>
        <taxon>Eukaryota</taxon>
        <taxon>Viridiplantae</taxon>
        <taxon>Streptophyta</taxon>
        <taxon>Embryophyta</taxon>
        <taxon>Tracheophyta</taxon>
        <taxon>Spermatophyta</taxon>
        <taxon>Magnoliopsida</taxon>
        <taxon>eudicotyledons</taxon>
        <taxon>Gunneridae</taxon>
        <taxon>Pentapetalae</taxon>
        <taxon>rosids</taxon>
        <taxon>fabids</taxon>
        <taxon>Fabales</taxon>
        <taxon>Fabaceae</taxon>
        <taxon>Papilionoideae</taxon>
        <taxon>50 kb inversion clade</taxon>
        <taxon>NPAAA clade</taxon>
        <taxon>indigoferoid/millettioid clade</taxon>
        <taxon>Phaseoleae</taxon>
        <taxon>Vigna</taxon>
    </lineage>
</organism>
<accession>A0A0S3SEJ7</accession>
<keyword evidence="2" id="KW-1185">Reference proteome</keyword>
<evidence type="ECO:0000313" key="1">
    <source>
        <dbReference type="EMBL" id="BAT91267.1"/>
    </source>
</evidence>
<protein>
    <submittedName>
        <fullName evidence="1">Uncharacterized protein</fullName>
    </submittedName>
</protein>
<reference evidence="1 2" key="1">
    <citation type="journal article" date="2015" name="Sci. Rep.">
        <title>The power of single molecule real-time sequencing technology in the de novo assembly of a eukaryotic genome.</title>
        <authorList>
            <person name="Sakai H."/>
            <person name="Naito K."/>
            <person name="Ogiso-Tanaka E."/>
            <person name="Takahashi Y."/>
            <person name="Iseki K."/>
            <person name="Muto C."/>
            <person name="Satou K."/>
            <person name="Teruya K."/>
            <person name="Shiroma A."/>
            <person name="Shimoji M."/>
            <person name="Hirano T."/>
            <person name="Itoh T."/>
            <person name="Kaga A."/>
            <person name="Tomooka N."/>
        </authorList>
    </citation>
    <scope>NUCLEOTIDE SEQUENCE [LARGE SCALE GENOMIC DNA]</scope>
    <source>
        <strain evidence="2">cv. Shumari</strain>
    </source>
</reference>
<proteinExistence type="predicted"/>
<gene>
    <name evidence="1" type="primary">Vigan.06G258400</name>
    <name evidence="1" type="ORF">VIGAN_06258400</name>
</gene>
<name>A0A0S3SEJ7_PHAAN</name>
<dbReference type="AlphaFoldDB" id="A0A0S3SEJ7"/>
<sequence>ERLIEPCGRTFNVAQNGRTSNLDQIGRTLTLASRANSRRASGATGAPGVNSAECRILQIEARTSFYHFQPFFINF</sequence>
<evidence type="ECO:0000313" key="2">
    <source>
        <dbReference type="Proteomes" id="UP000291084"/>
    </source>
</evidence>
<feature type="non-terminal residue" evidence="1">
    <location>
        <position position="1"/>
    </location>
</feature>
<dbReference type="EMBL" id="AP015039">
    <property type="protein sequence ID" value="BAT91267.1"/>
    <property type="molecule type" value="Genomic_DNA"/>
</dbReference>